<sequence length="132" mass="14904">MNSIISKVSYLSGLVDGLEINKDTKEGKVLIEVVNVLKDMAQEISHISDSQKDMEEYIDAIDEDLSELQGGIYDDEYEPYEDVGDNFIQLKCPNCSDDVYVDKDLLGQREEITCPNCHNKMPLENCNCECGK</sequence>
<comment type="caution">
    <text evidence="1">The sequence shown here is derived from an EMBL/GenBank/DDBJ whole genome shotgun (WGS) entry which is preliminary data.</text>
</comment>
<evidence type="ECO:0000313" key="2">
    <source>
        <dbReference type="Proteomes" id="UP000076603"/>
    </source>
</evidence>
<dbReference type="InterPro" id="IPR054688">
    <property type="entry name" value="CD1247_N"/>
</dbReference>
<keyword evidence="2" id="KW-1185">Reference proteome</keyword>
<protein>
    <submittedName>
        <fullName evidence="1">Uncharacterized protein</fullName>
    </submittedName>
</protein>
<dbReference type="NCBIfam" id="NF045650">
    <property type="entry name" value="CD1247_Nterm"/>
    <property type="match status" value="1"/>
</dbReference>
<name>A0A162URC6_9CLOT</name>
<accession>A0A162URC6</accession>
<dbReference type="OrthoDB" id="2381377at2"/>
<dbReference type="RefSeq" id="WP_066619394.1">
    <property type="nucleotide sequence ID" value="NZ_FQXL01000009.1"/>
</dbReference>
<dbReference type="Proteomes" id="UP000076603">
    <property type="component" value="Unassembled WGS sequence"/>
</dbReference>
<dbReference type="EMBL" id="LWAE01000001">
    <property type="protein sequence ID" value="KZL94211.1"/>
    <property type="molecule type" value="Genomic_DNA"/>
</dbReference>
<dbReference type="AlphaFoldDB" id="A0A162URC6"/>
<organism evidence="1 2">
    <name type="scientific">Clostridium magnum DSM 2767</name>
    <dbReference type="NCBI Taxonomy" id="1121326"/>
    <lineage>
        <taxon>Bacteria</taxon>
        <taxon>Bacillati</taxon>
        <taxon>Bacillota</taxon>
        <taxon>Clostridia</taxon>
        <taxon>Eubacteriales</taxon>
        <taxon>Clostridiaceae</taxon>
        <taxon>Clostridium</taxon>
    </lineage>
</organism>
<reference evidence="1 2" key="1">
    <citation type="submission" date="2016-04" db="EMBL/GenBank/DDBJ databases">
        <title>Genome sequence of Clostridium magnum DSM 2767.</title>
        <authorList>
            <person name="Poehlein A."/>
            <person name="Uhlig R."/>
            <person name="Fischer R."/>
            <person name="Bahl H."/>
            <person name="Daniel R."/>
        </authorList>
    </citation>
    <scope>NUCLEOTIDE SEQUENCE [LARGE SCALE GENOMIC DNA]</scope>
    <source>
        <strain evidence="1 2">DSM 2767</strain>
    </source>
</reference>
<proteinExistence type="predicted"/>
<evidence type="ECO:0000313" key="1">
    <source>
        <dbReference type="EMBL" id="KZL94211.1"/>
    </source>
</evidence>
<dbReference type="STRING" id="1121326.CLMAG_12640"/>
<gene>
    <name evidence="1" type="ORF">CLMAG_12640</name>
</gene>
<dbReference type="PATRIC" id="fig|1121326.3.peg.1232"/>